<dbReference type="Gramene" id="ERN00197">
    <property type="protein sequence ID" value="ERN00197"/>
    <property type="gene ID" value="AMTR_s00111p00093930"/>
</dbReference>
<name>W1NSV5_AMBTC</name>
<sequence length="86" mass="9620">MVFKTLEAIAQDRDIVLSVNHPLGRRETRKGKKADVGEDGEEKGGKMEEVDKRDDQLVEGRGGRGPLRERHGDRKIEPTRERGGAV</sequence>
<evidence type="ECO:0000256" key="1">
    <source>
        <dbReference type="SAM" id="MobiDB-lite"/>
    </source>
</evidence>
<gene>
    <name evidence="2" type="ORF">AMTR_s00111p00093930</name>
</gene>
<reference evidence="3" key="1">
    <citation type="journal article" date="2013" name="Science">
        <title>The Amborella genome and the evolution of flowering plants.</title>
        <authorList>
            <consortium name="Amborella Genome Project"/>
        </authorList>
    </citation>
    <scope>NUCLEOTIDE SEQUENCE [LARGE SCALE GENOMIC DNA]</scope>
</reference>
<keyword evidence="3" id="KW-1185">Reference proteome</keyword>
<proteinExistence type="predicted"/>
<dbReference type="Proteomes" id="UP000017836">
    <property type="component" value="Unassembled WGS sequence"/>
</dbReference>
<dbReference type="EMBL" id="KI394940">
    <property type="protein sequence ID" value="ERN00197.1"/>
    <property type="molecule type" value="Genomic_DNA"/>
</dbReference>
<feature type="region of interest" description="Disordered" evidence="1">
    <location>
        <begin position="21"/>
        <end position="86"/>
    </location>
</feature>
<dbReference type="HOGENOM" id="CLU_2500953_0_0_1"/>
<feature type="compositionally biased region" description="Basic and acidic residues" evidence="1">
    <location>
        <begin position="42"/>
        <end position="86"/>
    </location>
</feature>
<dbReference type="AlphaFoldDB" id="W1NSV5"/>
<accession>W1NSV5</accession>
<organism evidence="2 3">
    <name type="scientific">Amborella trichopoda</name>
    <dbReference type="NCBI Taxonomy" id="13333"/>
    <lineage>
        <taxon>Eukaryota</taxon>
        <taxon>Viridiplantae</taxon>
        <taxon>Streptophyta</taxon>
        <taxon>Embryophyta</taxon>
        <taxon>Tracheophyta</taxon>
        <taxon>Spermatophyta</taxon>
        <taxon>Magnoliopsida</taxon>
        <taxon>Amborellales</taxon>
        <taxon>Amborellaceae</taxon>
        <taxon>Amborella</taxon>
    </lineage>
</organism>
<evidence type="ECO:0000313" key="3">
    <source>
        <dbReference type="Proteomes" id="UP000017836"/>
    </source>
</evidence>
<protein>
    <submittedName>
        <fullName evidence="2">Uncharacterized protein</fullName>
    </submittedName>
</protein>
<evidence type="ECO:0000313" key="2">
    <source>
        <dbReference type="EMBL" id="ERN00197.1"/>
    </source>
</evidence>